<dbReference type="RefSeq" id="WP_129237577.1">
    <property type="nucleotide sequence ID" value="NZ_CP035464.1"/>
</dbReference>
<organism evidence="1 2">
    <name type="scientific">Bifidobacterium pullorum subsp. gallinarum</name>
    <dbReference type="NCBI Taxonomy" id="78344"/>
    <lineage>
        <taxon>Bacteria</taxon>
        <taxon>Bacillati</taxon>
        <taxon>Actinomycetota</taxon>
        <taxon>Actinomycetes</taxon>
        <taxon>Bifidobacteriales</taxon>
        <taxon>Bifidobacteriaceae</taxon>
        <taxon>Bifidobacterium</taxon>
    </lineage>
</organism>
<dbReference type="Proteomes" id="UP000293589">
    <property type="component" value="Chromosome"/>
</dbReference>
<proteinExistence type="predicted"/>
<name>A0A4P6DYW4_9BIFI</name>
<protein>
    <submittedName>
        <fullName evidence="1">Uncharacterized protein</fullName>
    </submittedName>
</protein>
<accession>A0A4P6DYW4</accession>
<dbReference type="KEGG" id="bgx:ESN35_06545"/>
<evidence type="ECO:0000313" key="2">
    <source>
        <dbReference type="Proteomes" id="UP000293589"/>
    </source>
</evidence>
<reference evidence="1 2" key="1">
    <citation type="submission" date="2019-01" db="EMBL/GenBank/DDBJ databases">
        <title>Complete genome sequence of Bifidobacterium gallinarum CACC 514.</title>
        <authorList>
            <person name="Jung M."/>
        </authorList>
    </citation>
    <scope>NUCLEOTIDE SEQUENCE [LARGE SCALE GENOMIC DNA]</scope>
    <source>
        <strain evidence="1 2">CACC 514</strain>
    </source>
</reference>
<dbReference type="AlphaFoldDB" id="A0A4P6DYW4"/>
<sequence>MENGIYTVTNAEPRDDQSWLVNRFTDGVRTVTLDLTTFIGGDNEDKYFASVSDTDTVSYLKSGIPLARITASGKYGPYDPEASDGRETGVAGLLESQLRIEWTRGGLKYKTFSAGMRYMAVIDKSKLPVDTGEAVFEGLFFDMPNGDNTAAGGPITPLSAAAGKAVASASVDTLAGATETGRSLMKATNAQAARTAIGAGTSNFSGSYNDLTSKPSIPTAPANATTAKAGLVKQATHVADPAGETPTKAEFIALRDALVTAGQMAGA</sequence>
<evidence type="ECO:0000313" key="1">
    <source>
        <dbReference type="EMBL" id="QAY33098.1"/>
    </source>
</evidence>
<gene>
    <name evidence="1" type="ORF">ESN35_06545</name>
</gene>
<dbReference type="EMBL" id="CP035464">
    <property type="protein sequence ID" value="QAY33098.1"/>
    <property type="molecule type" value="Genomic_DNA"/>
</dbReference>